<proteinExistence type="predicted"/>
<evidence type="ECO:0000313" key="1">
    <source>
        <dbReference type="EMBL" id="KAG2565672.1"/>
    </source>
</evidence>
<organism evidence="1 2">
    <name type="scientific">Panicum virgatum</name>
    <name type="common">Blackwell switchgrass</name>
    <dbReference type="NCBI Taxonomy" id="38727"/>
    <lineage>
        <taxon>Eukaryota</taxon>
        <taxon>Viridiplantae</taxon>
        <taxon>Streptophyta</taxon>
        <taxon>Embryophyta</taxon>
        <taxon>Tracheophyta</taxon>
        <taxon>Spermatophyta</taxon>
        <taxon>Magnoliopsida</taxon>
        <taxon>Liliopsida</taxon>
        <taxon>Poales</taxon>
        <taxon>Poaceae</taxon>
        <taxon>PACMAD clade</taxon>
        <taxon>Panicoideae</taxon>
        <taxon>Panicodae</taxon>
        <taxon>Paniceae</taxon>
        <taxon>Panicinae</taxon>
        <taxon>Panicum</taxon>
        <taxon>Panicum sect. Hiantes</taxon>
    </lineage>
</organism>
<keyword evidence="2" id="KW-1185">Reference proteome</keyword>
<protein>
    <submittedName>
        <fullName evidence="1">Uncharacterized protein</fullName>
    </submittedName>
</protein>
<accession>A0A8T0PZ84</accession>
<comment type="caution">
    <text evidence="1">The sequence shown here is derived from an EMBL/GenBank/DDBJ whole genome shotgun (WGS) entry which is preliminary data.</text>
</comment>
<evidence type="ECO:0000313" key="2">
    <source>
        <dbReference type="Proteomes" id="UP000823388"/>
    </source>
</evidence>
<name>A0A8T0PZ84_PANVG</name>
<dbReference type="AlphaFoldDB" id="A0A8T0PZ84"/>
<dbReference type="Proteomes" id="UP000823388">
    <property type="component" value="Chromosome 7N"/>
</dbReference>
<gene>
    <name evidence="1" type="ORF">PVAP13_7NG132617</name>
</gene>
<sequence>MTSNMANSYSVTGNVYEAREWMHRRMANPRLLAIPASCRRVVV</sequence>
<reference evidence="1" key="1">
    <citation type="submission" date="2020-05" db="EMBL/GenBank/DDBJ databases">
        <title>WGS assembly of Panicum virgatum.</title>
        <authorList>
            <person name="Lovell J.T."/>
            <person name="Jenkins J."/>
            <person name="Shu S."/>
            <person name="Juenger T.E."/>
            <person name="Schmutz J."/>
        </authorList>
    </citation>
    <scope>NUCLEOTIDE SEQUENCE</scope>
    <source>
        <strain evidence="1">AP13</strain>
    </source>
</reference>
<dbReference type="EMBL" id="CM029050">
    <property type="protein sequence ID" value="KAG2565672.1"/>
    <property type="molecule type" value="Genomic_DNA"/>
</dbReference>